<name>A0A5R9KGI2_9BACT</name>
<evidence type="ECO:0000313" key="1">
    <source>
        <dbReference type="EMBL" id="TLU95155.1"/>
    </source>
</evidence>
<protein>
    <recommendedName>
        <fullName evidence="3">DUF3883 domain-containing protein</fullName>
    </recommendedName>
</protein>
<dbReference type="AlphaFoldDB" id="A0A5R9KGI2"/>
<accession>A0A5R9KGI2</accession>
<dbReference type="OrthoDB" id="1062081at2"/>
<comment type="caution">
    <text evidence="1">The sequence shown here is derived from an EMBL/GenBank/DDBJ whole genome shotgun (WGS) entry which is preliminary data.</text>
</comment>
<keyword evidence="2" id="KW-1185">Reference proteome</keyword>
<dbReference type="EMBL" id="VCEI01000019">
    <property type="protein sequence ID" value="TLU95155.1"/>
    <property type="molecule type" value="Genomic_DNA"/>
</dbReference>
<evidence type="ECO:0000313" key="2">
    <source>
        <dbReference type="Proteomes" id="UP000309788"/>
    </source>
</evidence>
<sequence>MIGTSDFNFPVVIHSEKFVPNRERDGVELTDFDEENRERLVEAKIAFKKLLQIIQDNEWTEAFNICRFTNPDISDAETKKWFIKEIFNPTKEGIYNTKLIELDSSLELNEQRISLSSAYVPYADRRTKDKEKIVKTIYDFAFQVMAEQIPCKEHFLNWYEVLDFEIFENEKLDIEKLCETISPKGNLTEFAEANKLTEDETVQYFIDLVEFVIEQEEEELLGKYNLLLNQSDVFTKIKGLKIDRVEHKGLKEGYDEKLKDIYFSLSNNECRETLLHKEFESIDDLIEKEDKYDFKELAKDTDEELRNFEGNFHDEYFLLILKDLFNWYTTCGISDETLINLFPYFSLNKSQLYLNTKTPQELEYAFDIEISGKSEVLAKLANSSLSENELEIIADNPELVSNIIEWLNSKQEDNPDEELGNIGKEFLYHQLCQMFGENRVLWEDKSEYDFRVLEKDLTTTKYFIDAKTTGKGIANSDNVPFFMRTAQWTFLDKQQASDKYIIARIFKNGGTIDVKYLKLNKQSL</sequence>
<proteinExistence type="predicted"/>
<organism evidence="1 2">
    <name type="scientific">Dyadobacter sediminis</name>
    <dbReference type="NCBI Taxonomy" id="1493691"/>
    <lineage>
        <taxon>Bacteria</taxon>
        <taxon>Pseudomonadati</taxon>
        <taxon>Bacteroidota</taxon>
        <taxon>Cytophagia</taxon>
        <taxon>Cytophagales</taxon>
        <taxon>Spirosomataceae</taxon>
        <taxon>Dyadobacter</taxon>
    </lineage>
</organism>
<gene>
    <name evidence="1" type="ORF">FEM55_07400</name>
</gene>
<reference evidence="1 2" key="1">
    <citation type="submission" date="2019-05" db="EMBL/GenBank/DDBJ databases">
        <authorList>
            <person name="Qu J.-H."/>
        </authorList>
    </citation>
    <scope>NUCLEOTIDE SEQUENCE [LARGE SCALE GENOMIC DNA]</scope>
    <source>
        <strain evidence="1 2">Z12</strain>
    </source>
</reference>
<dbReference type="Proteomes" id="UP000309788">
    <property type="component" value="Unassembled WGS sequence"/>
</dbReference>
<evidence type="ECO:0008006" key="3">
    <source>
        <dbReference type="Google" id="ProtNLM"/>
    </source>
</evidence>
<dbReference type="RefSeq" id="WP_138280709.1">
    <property type="nucleotide sequence ID" value="NZ_BMGE01000027.1"/>
</dbReference>